<comment type="caution">
    <text evidence="2">The sequence shown here is derived from an EMBL/GenBank/DDBJ whole genome shotgun (WGS) entry which is preliminary data.</text>
</comment>
<dbReference type="EMBL" id="BSYJ01000004">
    <property type="protein sequence ID" value="GMG87819.1"/>
    <property type="molecule type" value="Genomic_DNA"/>
</dbReference>
<evidence type="ECO:0000256" key="1">
    <source>
        <dbReference type="SAM" id="MobiDB-lite"/>
    </source>
</evidence>
<dbReference type="RefSeq" id="WP_285764436.1">
    <property type="nucleotide sequence ID" value="NZ_BSYJ01000004.1"/>
</dbReference>
<dbReference type="PANTHER" id="PTHR48228:SF5">
    <property type="entry name" value="ALPHA-METHYLACYL-COA RACEMASE"/>
    <property type="match status" value="1"/>
</dbReference>
<protein>
    <submittedName>
        <fullName evidence="2">CoA transferase</fullName>
    </submittedName>
</protein>
<dbReference type="Gene3D" id="3.40.50.10540">
    <property type="entry name" value="Crotonobetainyl-coa:carnitine coa-transferase, domain 1"/>
    <property type="match status" value="1"/>
</dbReference>
<dbReference type="InterPro" id="IPR044855">
    <property type="entry name" value="CoA-Trfase_III_dom3_sf"/>
</dbReference>
<proteinExistence type="predicted"/>
<dbReference type="PANTHER" id="PTHR48228">
    <property type="entry name" value="SUCCINYL-COA--D-CITRAMALATE COA-TRANSFERASE"/>
    <property type="match status" value="1"/>
</dbReference>
<keyword evidence="3" id="KW-1185">Reference proteome</keyword>
<dbReference type="Gene3D" id="3.30.1540.10">
    <property type="entry name" value="formyl-coa transferase, domain 3"/>
    <property type="match status" value="1"/>
</dbReference>
<reference evidence="2 3" key="1">
    <citation type="submission" date="2023-04" db="EMBL/GenBank/DDBJ databases">
        <title>Marinobulbifer ophiurae gen. nov., sp. Nov., isolate from tissue of brittle star Ophioplocus japonicus.</title>
        <authorList>
            <person name="Kawano K."/>
            <person name="Sawayama S."/>
            <person name="Nakagawa S."/>
        </authorList>
    </citation>
    <scope>NUCLEOTIDE SEQUENCE [LARGE SCALE GENOMIC DNA]</scope>
    <source>
        <strain evidence="2 3">NKW57</strain>
    </source>
</reference>
<dbReference type="InterPro" id="IPR003673">
    <property type="entry name" value="CoA-Trfase_fam_III"/>
</dbReference>
<dbReference type="Proteomes" id="UP001224392">
    <property type="component" value="Unassembled WGS sequence"/>
</dbReference>
<sequence>MTKPLEGLKVLDFSTLLPGPYATMMLADLGATVLRIEAPHRPDLLRFIPPMVGGSGAVSAAHASINRGKASLALDLKQPESIGIIERLLGEYDILVEQFRPGVMDKLGLGYKTLSAFNPRLIYCSISGYGQSGPKQADAGHDINYLAASGLASYSGRADTGPVLSGLQIADIAGGAHHAVMGVLAAANARHSSGRGAHIDISMTDCAFALNTICGASALGGGPEPHAGTELLNGGTHYDYYRTADGRHLAVGCLEPQFAQRFFAAIGQPEWNARTAELVPEALRQLKADIATVIGAQPLAYWTDIFDAVDACVEPVKTFSEAADSQLMRERGMLARATLDDGSHIPQISNPILIDGARAHASRPPDAGHTTRGGGLPGRDSIQILTGLGYSEEEIAYFLASGAVAEAAAIS</sequence>
<dbReference type="InterPro" id="IPR050509">
    <property type="entry name" value="CoA-transferase_III"/>
</dbReference>
<dbReference type="GO" id="GO:0016740">
    <property type="term" value="F:transferase activity"/>
    <property type="evidence" value="ECO:0007669"/>
    <property type="project" value="UniProtKB-KW"/>
</dbReference>
<feature type="region of interest" description="Disordered" evidence="1">
    <location>
        <begin position="359"/>
        <end position="378"/>
    </location>
</feature>
<name>A0ABQ6M0D7_9GAMM</name>
<evidence type="ECO:0000313" key="3">
    <source>
        <dbReference type="Proteomes" id="UP001224392"/>
    </source>
</evidence>
<evidence type="ECO:0000313" key="2">
    <source>
        <dbReference type="EMBL" id="GMG87819.1"/>
    </source>
</evidence>
<organism evidence="2 3">
    <name type="scientific">Biformimicrobium ophioploci</name>
    <dbReference type="NCBI Taxonomy" id="3036711"/>
    <lineage>
        <taxon>Bacteria</taxon>
        <taxon>Pseudomonadati</taxon>
        <taxon>Pseudomonadota</taxon>
        <taxon>Gammaproteobacteria</taxon>
        <taxon>Cellvibrionales</taxon>
        <taxon>Microbulbiferaceae</taxon>
        <taxon>Biformimicrobium</taxon>
    </lineage>
</organism>
<keyword evidence="2" id="KW-0808">Transferase</keyword>
<gene>
    <name evidence="2" type="ORF">MNKW57_21400</name>
</gene>
<dbReference type="Pfam" id="PF02515">
    <property type="entry name" value="CoA_transf_3"/>
    <property type="match status" value="1"/>
</dbReference>
<dbReference type="InterPro" id="IPR023606">
    <property type="entry name" value="CoA-Trfase_III_dom_1_sf"/>
</dbReference>
<dbReference type="SUPFAM" id="SSF89796">
    <property type="entry name" value="CoA-transferase family III (CaiB/BaiF)"/>
    <property type="match status" value="1"/>
</dbReference>
<accession>A0ABQ6M0D7</accession>